<keyword evidence="2" id="KW-1185">Reference proteome</keyword>
<name>A0ABM5YHT2_9ALTE</name>
<dbReference type="Proteomes" id="UP000056750">
    <property type="component" value="Chromosome"/>
</dbReference>
<accession>A0ABM5YHT2</accession>
<protein>
    <submittedName>
        <fullName evidence="1">Uncharacterized protein</fullName>
    </submittedName>
</protein>
<sequence>MKYFVKQFILGKTAILPIEASHFALLQKSQRSMVAAKAIEEKYDLMISNYLEFEKELLLQITEQVVLNKESYDDFYQISTILNRRIVNLLTSTKLYYDQMQRQVRLCDFNNDNFSNTALNYFSREYDNHFEYRFMENLRNYVQHCGLAIHSFSLPSNWEGEGDSRLMKNGIKIYSTREELGQDPKFSKRPVFSECTDKINLTKSIRKYIEKLSLIHSEIRALIEENLKESRNCIENVISEYKAVNDNNALGIYAYSVDSDDPLGDVETKVPLLLDWDNVRLNLINKNKGITNNSKRYISGDCL</sequence>
<proteinExistence type="predicted"/>
<reference evidence="1 2" key="1">
    <citation type="submission" date="2015-12" db="EMBL/GenBank/DDBJ databases">
        <title>Intraspecies pangenome expansion in the marine bacterium Alteromonas.</title>
        <authorList>
            <person name="Lopez-Perez M."/>
            <person name="Rodriguez-Valera F."/>
        </authorList>
    </citation>
    <scope>NUCLEOTIDE SEQUENCE [LARGE SCALE GENOMIC DNA]</scope>
    <source>
        <strain evidence="1 2">LMG 21861</strain>
    </source>
</reference>
<gene>
    <name evidence="1" type="ORF">AVL57_06910</name>
</gene>
<dbReference type="EMBL" id="CP013926">
    <property type="protein sequence ID" value="AMJ73730.1"/>
    <property type="molecule type" value="Genomic_DNA"/>
</dbReference>
<organism evidence="1 2">
    <name type="scientific">Alteromonas stellipolaris</name>
    <dbReference type="NCBI Taxonomy" id="233316"/>
    <lineage>
        <taxon>Bacteria</taxon>
        <taxon>Pseudomonadati</taxon>
        <taxon>Pseudomonadota</taxon>
        <taxon>Gammaproteobacteria</taxon>
        <taxon>Alteromonadales</taxon>
        <taxon>Alteromonadaceae</taxon>
        <taxon>Alteromonas/Salinimonas group</taxon>
        <taxon>Alteromonas</taxon>
    </lineage>
</organism>
<evidence type="ECO:0000313" key="1">
    <source>
        <dbReference type="EMBL" id="AMJ73730.1"/>
    </source>
</evidence>
<evidence type="ECO:0000313" key="2">
    <source>
        <dbReference type="Proteomes" id="UP000056750"/>
    </source>
</evidence>